<evidence type="ECO:0000256" key="3">
    <source>
        <dbReference type="ARBA" id="ARBA00022448"/>
    </source>
</evidence>
<gene>
    <name evidence="11" type="ORF">KP001_07390</name>
</gene>
<keyword evidence="8 9" id="KW-0472">Membrane</keyword>
<evidence type="ECO:0000256" key="7">
    <source>
        <dbReference type="ARBA" id="ARBA00022989"/>
    </source>
</evidence>
<evidence type="ECO:0000256" key="9">
    <source>
        <dbReference type="RuleBase" id="RU361157"/>
    </source>
</evidence>
<keyword evidence="3 9" id="KW-0813">Transport</keyword>
<protein>
    <recommendedName>
        <fullName evidence="9">Transport permease protein</fullName>
    </recommendedName>
</protein>
<feature type="transmembrane region" description="Helical" evidence="9">
    <location>
        <begin position="54"/>
        <end position="75"/>
    </location>
</feature>
<evidence type="ECO:0000313" key="11">
    <source>
        <dbReference type="EMBL" id="QXE92336.1"/>
    </source>
</evidence>
<keyword evidence="7 9" id="KW-1133">Transmembrane helix</keyword>
<comment type="similarity">
    <text evidence="2 9">Belongs to the ABC-2 integral membrane protein family.</text>
</comment>
<evidence type="ECO:0000256" key="4">
    <source>
        <dbReference type="ARBA" id="ARBA00022475"/>
    </source>
</evidence>
<dbReference type="PROSITE" id="PS51012">
    <property type="entry name" value="ABC_TM2"/>
    <property type="match status" value="1"/>
</dbReference>
<dbReference type="Proteomes" id="UP000683559">
    <property type="component" value="Chromosome"/>
</dbReference>
<dbReference type="InterPro" id="IPR047817">
    <property type="entry name" value="ABC2_TM_bact-type"/>
</dbReference>
<reference evidence="11 12" key="1">
    <citation type="submission" date="2021-06" db="EMBL/GenBank/DDBJ databases">
        <title>Gemonas diversity in paddy soil.</title>
        <authorList>
            <person name="Liu G."/>
        </authorList>
    </citation>
    <scope>NUCLEOTIDE SEQUENCE [LARGE SCALE GENOMIC DNA]</scope>
    <source>
        <strain evidence="11 12">RG2</strain>
    </source>
</reference>
<feature type="transmembrane region" description="Helical" evidence="9">
    <location>
        <begin position="120"/>
        <end position="152"/>
    </location>
</feature>
<dbReference type="PANTHER" id="PTHR30413">
    <property type="entry name" value="INNER MEMBRANE TRANSPORT PERMEASE"/>
    <property type="match status" value="1"/>
</dbReference>
<evidence type="ECO:0000256" key="8">
    <source>
        <dbReference type="ARBA" id="ARBA00023136"/>
    </source>
</evidence>
<evidence type="ECO:0000256" key="1">
    <source>
        <dbReference type="ARBA" id="ARBA00004429"/>
    </source>
</evidence>
<dbReference type="Pfam" id="PF01061">
    <property type="entry name" value="ABC2_membrane"/>
    <property type="match status" value="1"/>
</dbReference>
<sequence>MEKAADRGWDKVIRPRSGWFDVDPKEIWRYRDLVALFVWRDFVAVYKQTILGPLWYLIQPLLTTLVFTVIFGNVAKLPTEGIPPFLFYLSGVVAWRYFADCLNNTSNTFVANAHIFGKVYFPRIAVPVSVVISSLVSFGIQLVLFLLFIAYYRWSGVPVGLQPALALLPVLVLQMAALGLGFGIIVSAMTTRYRDLSHLVGFGVQLWMFATPVVYPSSSVPAQWRWLLDLNPMAPVVELFRHAFLGGAPVPLAGWLQSLAATAAVLLVGVLLFSRVEKTFMDTV</sequence>
<dbReference type="RefSeq" id="WP_217288890.1">
    <property type="nucleotide sequence ID" value="NZ_CP077683.1"/>
</dbReference>
<feature type="transmembrane region" description="Helical" evidence="9">
    <location>
        <begin position="252"/>
        <end position="273"/>
    </location>
</feature>
<evidence type="ECO:0000256" key="6">
    <source>
        <dbReference type="ARBA" id="ARBA00022692"/>
    </source>
</evidence>
<dbReference type="PANTHER" id="PTHR30413:SF8">
    <property type="entry name" value="TRANSPORT PERMEASE PROTEIN"/>
    <property type="match status" value="1"/>
</dbReference>
<comment type="subcellular location">
    <subcellularLocation>
        <location evidence="1">Cell inner membrane</location>
        <topology evidence="1">Multi-pass membrane protein</topology>
    </subcellularLocation>
    <subcellularLocation>
        <location evidence="9">Cell membrane</location>
        <topology evidence="9">Multi-pass membrane protein</topology>
    </subcellularLocation>
</comment>
<organism evidence="11 12">
    <name type="scientific">Geomonas subterranea</name>
    <dbReference type="NCBI Taxonomy" id="2847989"/>
    <lineage>
        <taxon>Bacteria</taxon>
        <taxon>Pseudomonadati</taxon>
        <taxon>Thermodesulfobacteriota</taxon>
        <taxon>Desulfuromonadia</taxon>
        <taxon>Geobacterales</taxon>
        <taxon>Geobacteraceae</taxon>
        <taxon>Geomonas</taxon>
    </lineage>
</organism>
<name>A0ABX8LLW8_9BACT</name>
<feature type="domain" description="ABC transmembrane type-2" evidence="10">
    <location>
        <begin position="51"/>
        <end position="276"/>
    </location>
</feature>
<dbReference type="InterPro" id="IPR013525">
    <property type="entry name" value="ABC2_TM"/>
</dbReference>
<feature type="transmembrane region" description="Helical" evidence="9">
    <location>
        <begin position="81"/>
        <end position="99"/>
    </location>
</feature>
<keyword evidence="12" id="KW-1185">Reference proteome</keyword>
<proteinExistence type="inferred from homology"/>
<keyword evidence="4 9" id="KW-1003">Cell membrane</keyword>
<evidence type="ECO:0000256" key="5">
    <source>
        <dbReference type="ARBA" id="ARBA00022519"/>
    </source>
</evidence>
<feature type="transmembrane region" description="Helical" evidence="9">
    <location>
        <begin position="164"/>
        <end position="189"/>
    </location>
</feature>
<evidence type="ECO:0000256" key="2">
    <source>
        <dbReference type="ARBA" id="ARBA00007783"/>
    </source>
</evidence>
<dbReference type="EMBL" id="CP077683">
    <property type="protein sequence ID" value="QXE92336.1"/>
    <property type="molecule type" value="Genomic_DNA"/>
</dbReference>
<keyword evidence="5" id="KW-0997">Cell inner membrane</keyword>
<evidence type="ECO:0000313" key="12">
    <source>
        <dbReference type="Proteomes" id="UP000683559"/>
    </source>
</evidence>
<keyword evidence="6 9" id="KW-0812">Transmembrane</keyword>
<feature type="transmembrane region" description="Helical" evidence="9">
    <location>
        <begin position="196"/>
        <end position="215"/>
    </location>
</feature>
<accession>A0ABX8LLW8</accession>
<evidence type="ECO:0000259" key="10">
    <source>
        <dbReference type="PROSITE" id="PS51012"/>
    </source>
</evidence>